<dbReference type="PANTHER" id="PTHR42877">
    <property type="entry name" value="L-ORNITHINE N(5)-MONOOXYGENASE-RELATED"/>
    <property type="match status" value="1"/>
</dbReference>
<evidence type="ECO:0000256" key="5">
    <source>
        <dbReference type="SAM" id="MobiDB-lite"/>
    </source>
</evidence>
<evidence type="ECO:0000256" key="3">
    <source>
        <dbReference type="ARBA" id="ARBA00022827"/>
    </source>
</evidence>
<organism evidence="6 7">
    <name type="scientific">Nocardia amamiensis</name>
    <dbReference type="NCBI Taxonomy" id="404578"/>
    <lineage>
        <taxon>Bacteria</taxon>
        <taxon>Bacillati</taxon>
        <taxon>Actinomycetota</taxon>
        <taxon>Actinomycetes</taxon>
        <taxon>Mycobacteriales</taxon>
        <taxon>Nocardiaceae</taxon>
        <taxon>Nocardia</taxon>
    </lineage>
</organism>
<gene>
    <name evidence="6" type="ORF">IU459_33715</name>
</gene>
<dbReference type="InterPro" id="IPR036188">
    <property type="entry name" value="FAD/NAD-bd_sf"/>
</dbReference>
<evidence type="ECO:0000313" key="7">
    <source>
        <dbReference type="Proteomes" id="UP000702209"/>
    </source>
</evidence>
<keyword evidence="7" id="KW-1185">Reference proteome</keyword>
<dbReference type="SUPFAM" id="SSF51905">
    <property type="entry name" value="FAD/NAD(P)-binding domain"/>
    <property type="match status" value="2"/>
</dbReference>
<feature type="compositionally biased region" description="Low complexity" evidence="5">
    <location>
        <begin position="508"/>
        <end position="529"/>
    </location>
</feature>
<keyword evidence="3" id="KW-0274">FAD</keyword>
<accession>A0ABS0D378</accession>
<proteinExistence type="inferred from homology"/>
<evidence type="ECO:0000256" key="1">
    <source>
        <dbReference type="ARBA" id="ARBA00010139"/>
    </source>
</evidence>
<sequence length="529" mass="58088">MDSTNTQIKVAVIGAGFGGLAAGIALKREHINDFLIFEEAHDLGGVWRENTYPGCNCDVPAHLYSLTAQPYHGDVRYPGGADTLDYLHQVAHDQGLDPHLRFNTAIASASFDEDHGGWTLVTATGQIIRAEIVICATGMLHRRYLPDIPGRDDFTGPWFHSAQWDHRQDLTGRRVAVIGTGASAVQLIPELAATAAQVQVYQRTPTWVLPKPRARFGRATRWLLQRIPLAHTVYRAAVYYAADLVLAPIMTGGWSARPAEFAARAHLFWQVRDRQLRAALTPTHPIGAKRILLSSNYCRAFGRDNVELITTPIRSVTATGIRTTDDIIHDADVIVYATGFTATQFLAPMVVSGRGGQLLHQHWADGGGTFLGVAVRGFPDWFILAGPNTFNSAGSSIDMKERQLHYITAAIRLREQSGAAALEVSEQATRRYTMWLHAALARTVWPTAGCPSWYKDTAGRITAPWPSTARAYARMTRRDPALDLVPVRVGGQVRRPPRHECRLPHPQASNTSAGTPTTATSSPESRTHP</sequence>
<dbReference type="EMBL" id="JADLQX010000044">
    <property type="protein sequence ID" value="MBF6302462.1"/>
    <property type="molecule type" value="Genomic_DNA"/>
</dbReference>
<dbReference type="InterPro" id="IPR020946">
    <property type="entry name" value="Flavin_mOase-like"/>
</dbReference>
<evidence type="ECO:0000256" key="4">
    <source>
        <dbReference type="ARBA" id="ARBA00023002"/>
    </source>
</evidence>
<dbReference type="Pfam" id="PF00743">
    <property type="entry name" value="FMO-like"/>
    <property type="match status" value="1"/>
</dbReference>
<dbReference type="InterPro" id="IPR051209">
    <property type="entry name" value="FAD-bind_Monooxygenase_sf"/>
</dbReference>
<dbReference type="RefSeq" id="WP_195133648.1">
    <property type="nucleotide sequence ID" value="NZ_JADLQX010000044.1"/>
</dbReference>
<keyword evidence="4" id="KW-0560">Oxidoreductase</keyword>
<dbReference type="Proteomes" id="UP000702209">
    <property type="component" value="Unassembled WGS sequence"/>
</dbReference>
<dbReference type="PRINTS" id="PR00469">
    <property type="entry name" value="PNDRDTASEII"/>
</dbReference>
<name>A0ABS0D378_9NOCA</name>
<dbReference type="PANTHER" id="PTHR42877:SF4">
    <property type="entry name" value="FAD_NAD(P)-BINDING DOMAIN-CONTAINING PROTEIN-RELATED"/>
    <property type="match status" value="1"/>
</dbReference>
<comment type="similarity">
    <text evidence="1">Belongs to the FAD-binding monooxygenase family.</text>
</comment>
<evidence type="ECO:0000313" key="6">
    <source>
        <dbReference type="EMBL" id="MBF6302462.1"/>
    </source>
</evidence>
<feature type="region of interest" description="Disordered" evidence="5">
    <location>
        <begin position="491"/>
        <end position="529"/>
    </location>
</feature>
<reference evidence="6 7" key="1">
    <citation type="submission" date="2020-10" db="EMBL/GenBank/DDBJ databases">
        <title>Identification of Nocardia species via Next-generation sequencing and recognition of intraspecies genetic diversity.</title>
        <authorList>
            <person name="Li P."/>
            <person name="Li P."/>
            <person name="Lu B."/>
        </authorList>
    </citation>
    <scope>NUCLEOTIDE SEQUENCE [LARGE SCALE GENOMIC DNA]</scope>
    <source>
        <strain evidence="6 7">BJ06-0157</strain>
    </source>
</reference>
<protein>
    <submittedName>
        <fullName evidence="6">NAD(P)/FAD-dependent oxidoreductase</fullName>
    </submittedName>
</protein>
<comment type="caution">
    <text evidence="6">The sequence shown here is derived from an EMBL/GenBank/DDBJ whole genome shotgun (WGS) entry which is preliminary data.</text>
</comment>
<keyword evidence="2" id="KW-0285">Flavoprotein</keyword>
<evidence type="ECO:0000256" key="2">
    <source>
        <dbReference type="ARBA" id="ARBA00022630"/>
    </source>
</evidence>
<dbReference type="Gene3D" id="3.50.50.60">
    <property type="entry name" value="FAD/NAD(P)-binding domain"/>
    <property type="match status" value="3"/>
</dbReference>